<evidence type="ECO:0000313" key="2">
    <source>
        <dbReference type="Proteomes" id="UP000825701"/>
    </source>
</evidence>
<dbReference type="RefSeq" id="WP_261404502.1">
    <property type="nucleotide sequence ID" value="NZ_CP081869.1"/>
</dbReference>
<dbReference type="Proteomes" id="UP000825701">
    <property type="component" value="Chromosome"/>
</dbReference>
<dbReference type="EMBL" id="CP081869">
    <property type="protein sequence ID" value="QZO01262.1"/>
    <property type="molecule type" value="Genomic_DNA"/>
</dbReference>
<dbReference type="AlphaFoldDB" id="A0A9E6UM42"/>
<organism evidence="1 2">
    <name type="scientific">Chenggangzhangella methanolivorans</name>
    <dbReference type="NCBI Taxonomy" id="1437009"/>
    <lineage>
        <taxon>Bacteria</taxon>
        <taxon>Pseudomonadati</taxon>
        <taxon>Pseudomonadota</taxon>
        <taxon>Alphaproteobacteria</taxon>
        <taxon>Hyphomicrobiales</taxon>
        <taxon>Methylopilaceae</taxon>
        <taxon>Chenggangzhangella</taxon>
    </lineage>
</organism>
<keyword evidence="2" id="KW-1185">Reference proteome</keyword>
<accession>A0A9E6UM42</accession>
<evidence type="ECO:0000313" key="1">
    <source>
        <dbReference type="EMBL" id="QZO01262.1"/>
    </source>
</evidence>
<dbReference type="KEGG" id="cmet:K6K41_07000"/>
<sequence>MTTTASSAAIVTLSRFLMLLVRAQNMRKTGVDADGLTRFTVTPQRGAPYDIKMWLPEECDLAEWNAEMERKLEIAAADLERLNGAHLNS</sequence>
<proteinExistence type="predicted"/>
<reference evidence="1" key="1">
    <citation type="submission" date="2021-08" db="EMBL/GenBank/DDBJ databases">
        <authorList>
            <person name="Zhang H."/>
            <person name="Xu M."/>
            <person name="Yu Z."/>
            <person name="Yang L."/>
            <person name="Cai Y."/>
        </authorList>
    </citation>
    <scope>NUCLEOTIDE SEQUENCE</scope>
    <source>
        <strain evidence="1">CHL1</strain>
    </source>
</reference>
<name>A0A9E6UM42_9HYPH</name>
<protein>
    <submittedName>
        <fullName evidence="1">Uncharacterized protein</fullName>
    </submittedName>
</protein>
<gene>
    <name evidence="1" type="ORF">K6K41_07000</name>
</gene>